<keyword evidence="4" id="KW-0472">Membrane</keyword>
<proteinExistence type="predicted"/>
<protein>
    <recommendedName>
        <fullName evidence="5">LamG-like jellyroll fold domain-containing protein</fullName>
    </recommendedName>
</protein>
<dbReference type="Gene3D" id="2.60.120.200">
    <property type="match status" value="1"/>
</dbReference>
<keyword evidence="7" id="KW-1185">Reference proteome</keyword>
<dbReference type="SUPFAM" id="SSF49899">
    <property type="entry name" value="Concanavalin A-like lectins/glucanases"/>
    <property type="match status" value="1"/>
</dbReference>
<dbReference type="SMART" id="SM00560">
    <property type="entry name" value="LamGL"/>
    <property type="match status" value="1"/>
</dbReference>
<feature type="region of interest" description="Disordered" evidence="3">
    <location>
        <begin position="793"/>
        <end position="864"/>
    </location>
</feature>
<feature type="transmembrane region" description="Helical" evidence="4">
    <location>
        <begin position="12"/>
        <end position="33"/>
    </location>
</feature>
<keyword evidence="4" id="KW-1133">Transmembrane helix</keyword>
<evidence type="ECO:0000256" key="1">
    <source>
        <dbReference type="ARBA" id="ARBA00022729"/>
    </source>
</evidence>
<keyword evidence="1" id="KW-0732">Signal</keyword>
<feature type="domain" description="LamG-like jellyroll fold" evidence="5">
    <location>
        <begin position="403"/>
        <end position="554"/>
    </location>
</feature>
<keyword evidence="2" id="KW-1015">Disulfide bond</keyword>
<gene>
    <name evidence="6" type="ORF">NSIN_20145</name>
</gene>
<sequence length="1679" mass="184015">MEGIHLDRKIFVFIFVLSGLSLISCSSAVSVMYNAHYVNYNYFNTFNFKNPKTNDKSSIVNTDEVITKKLKRTRLEQISNYNAQNTNDKFLDTTGVIAKKIKRNRFDDSLNFNNLHQSLDKSTISYIQQFFDNTVLGQQQNDITKSLYELNIFTKKIENNVYLYVTSISSSKDTNLTTIVLLQLAHEIENNQYLLLVCFIPLSIYVFIRSKSEKINSKHFLSFFFIVILISSSTVTPFSTFGNYEWMAFGESNPSDKNTGPSHFSSNSNSTISFQFSNATNYIPSNHSSTISFQFSNATKLIPQQSNSTISFQFSNATNYIPSNHSSTISFQFSNATTSIIKNNSHNNTTFPIPTQSWNFTSSILKTLSVGKTRIDNSTNTTSLQLNGNGYLKQNVISTKNLSALTLSAWVKPDYSHGSSQFTVISKENTFILAINNDIPPSKKAIFSIFDGIKWNTVTSNSTIPEDWTNLVATYDNSSIGIYVNGLQESKIPLTGIPTISITGKIENRTGIILSSNSDVAIGAYLNSLRSQSDNLFSGSIRDVTLYTSTLSASQINKIYLQNAFIFNPSYSTSNATTINTPVIINSQLNHTYIEINKPVTWTQNVTLSQTANLAIQIPSDAKILDVNATKMEYTTDISKLQILNQTSNANTTIISNKVVPIASLNPQMIESNKTSKLLVINYTAEQYQLKFQTPAPYTLETNESSSNQFSKQIRVLNNSTLHYTDVKSYTNLPRDLVMKGIHFKLFWMINGTKTDVTNDPRFHVQFVDTDRDGIVDQMQWIVPHLSEQDFQVEEDDNGNDNGNDGNNNCNNDGEHNGNNNDGEHNGNNNDGEHNGNNNDGEHNGNNNDGEHNGNNNDNHDCGSQQFSIQLSENIGLSDTASTSSIHNIVLQEQLGLSDTASTSSIHNIVLQEQLGLSDTASTSSIHNIVLQEQLGLSDTEPFLLPLAANQQLVNTQKEIIINSTKTDLVITSPNVNLTTIIVPQTTVATTLNYSSIVQTNSTSSTVSITNGLTILQNTTSAIPTIQVTLPPALTITGNASWNGVLNLPHVISAPSIPVEANTVNTVTNSIEIGSDTVSLTFNKAVRLVFTGQAGQRIGYFNSITPFTEITATCNDDTQTTNNNLPSNGACKTNVGPDLVVWTKHFTGFATWSSNTSSSVSTTGSVSSVGGGGGTGTGFGVGTYGAPSSNGGGAGPYLKIEKISYETCDNQTAIIQVATDVSDVDPMVIVRTSVTGVVSAQLLANQPYAQENSNSTIRHLVYQASLSPKETSFEVVALESINHNIFSVGKTVIVNGCGENLDYTQTEITISPVQVDLSAPKIFDVKYQIGNGTKILADNPSQYVDNKPITVYSIVDSKIPITHTYLRSIKFGQNESKYDQIDMTASPLLISNSTYLVSGTIPTDMISAPAIKYWIHVENQDGQIDSPEYDLAIKPQYSINGKLDLYVVSDRAEGTVATPAAFLTNNSTGPVYGTIILVVDGNPVYVSPMHIFGPGLTKINLQWDTLSTGKMLSHHLTAQAKFYDKIISSPESTINTFPSVKTIPISNTINIQSMIDDKGNVIATPDILYSSHPHETGMSYRVTAPDGTCIIGNNCLVNKSTYDLQDQVMKINMGNQLYNVRYSGSESLLERFTISSVDPILGHWSVDLESNENLIPQAQAMEKIPLKIQYHTADTSGLQ</sequence>
<organism evidence="6 7">
    <name type="scientific">Nitrosotalea sinensis</name>
    <dbReference type="NCBI Taxonomy" id="1499975"/>
    <lineage>
        <taxon>Archaea</taxon>
        <taxon>Nitrososphaerota</taxon>
        <taxon>Nitrososphaeria</taxon>
        <taxon>Nitrosotaleales</taxon>
        <taxon>Nitrosotaleaceae</taxon>
        <taxon>Nitrosotalea</taxon>
    </lineage>
</organism>
<evidence type="ECO:0000313" key="7">
    <source>
        <dbReference type="Proteomes" id="UP000232412"/>
    </source>
</evidence>
<evidence type="ECO:0000256" key="2">
    <source>
        <dbReference type="ARBA" id="ARBA00023157"/>
    </source>
</evidence>
<accession>A0A2H1EF19</accession>
<evidence type="ECO:0000259" key="5">
    <source>
        <dbReference type="SMART" id="SM00560"/>
    </source>
</evidence>
<reference evidence="7" key="1">
    <citation type="submission" date="2016-12" db="EMBL/GenBank/DDBJ databases">
        <authorList>
            <person name="Herbold C."/>
        </authorList>
    </citation>
    <scope>NUCLEOTIDE SEQUENCE [LARGE SCALE GENOMIC DNA]</scope>
</reference>
<evidence type="ECO:0000256" key="4">
    <source>
        <dbReference type="SAM" id="Phobius"/>
    </source>
</evidence>
<dbReference type="InterPro" id="IPR013320">
    <property type="entry name" value="ConA-like_dom_sf"/>
</dbReference>
<dbReference type="InterPro" id="IPR006558">
    <property type="entry name" value="LamG-like"/>
</dbReference>
<feature type="transmembrane region" description="Helical" evidence="4">
    <location>
        <begin position="220"/>
        <end position="238"/>
    </location>
</feature>
<evidence type="ECO:0000313" key="6">
    <source>
        <dbReference type="EMBL" id="SHO43708.1"/>
    </source>
</evidence>
<keyword evidence="4" id="KW-0812">Transmembrane</keyword>
<dbReference type="Pfam" id="PF13385">
    <property type="entry name" value="Laminin_G_3"/>
    <property type="match status" value="1"/>
</dbReference>
<name>A0A2H1EF19_9ARCH</name>
<feature type="compositionally biased region" description="Low complexity" evidence="3">
    <location>
        <begin position="800"/>
        <end position="857"/>
    </location>
</feature>
<dbReference type="Proteomes" id="UP000232412">
    <property type="component" value="Unassembled WGS sequence"/>
</dbReference>
<dbReference type="EMBL" id="FRFC01000003">
    <property type="protein sequence ID" value="SHO43708.1"/>
    <property type="molecule type" value="Genomic_DNA"/>
</dbReference>
<evidence type="ECO:0000256" key="3">
    <source>
        <dbReference type="SAM" id="MobiDB-lite"/>
    </source>
</evidence>